<dbReference type="Pfam" id="PF05368">
    <property type="entry name" value="NmrA"/>
    <property type="match status" value="2"/>
</dbReference>
<gene>
    <name evidence="5" type="ORF">OEA41_009769</name>
</gene>
<dbReference type="AlphaFoldDB" id="A0AAE0DEN9"/>
<evidence type="ECO:0000259" key="4">
    <source>
        <dbReference type="Pfam" id="PF05368"/>
    </source>
</evidence>
<dbReference type="PANTHER" id="PTHR42748:SF30">
    <property type="entry name" value="NMRA-LIKE DOMAIN-CONTAINING PROTEIN"/>
    <property type="match status" value="1"/>
</dbReference>
<dbReference type="EMBL" id="JASNWA010000011">
    <property type="protein sequence ID" value="KAK3166644.1"/>
    <property type="molecule type" value="Genomic_DNA"/>
</dbReference>
<comment type="caution">
    <text evidence="5">The sequence shown here is derived from an EMBL/GenBank/DDBJ whole genome shotgun (WGS) entry which is preliminary data.</text>
</comment>
<dbReference type="CDD" id="cd05251">
    <property type="entry name" value="NmrA_like_SDR_a"/>
    <property type="match status" value="1"/>
</dbReference>
<organism evidence="5 6">
    <name type="scientific">Lepraria neglecta</name>
    <dbReference type="NCBI Taxonomy" id="209136"/>
    <lineage>
        <taxon>Eukaryota</taxon>
        <taxon>Fungi</taxon>
        <taxon>Dikarya</taxon>
        <taxon>Ascomycota</taxon>
        <taxon>Pezizomycotina</taxon>
        <taxon>Lecanoromycetes</taxon>
        <taxon>OSLEUM clade</taxon>
        <taxon>Lecanoromycetidae</taxon>
        <taxon>Lecanorales</taxon>
        <taxon>Lecanorineae</taxon>
        <taxon>Stereocaulaceae</taxon>
        <taxon>Lepraria</taxon>
    </lineage>
</organism>
<dbReference type="SUPFAM" id="SSF51735">
    <property type="entry name" value="NAD(P)-binding Rossmann-fold domains"/>
    <property type="match status" value="1"/>
</dbReference>
<dbReference type="GO" id="GO:0005634">
    <property type="term" value="C:nucleus"/>
    <property type="evidence" value="ECO:0007669"/>
    <property type="project" value="TreeGrafter"/>
</dbReference>
<dbReference type="Proteomes" id="UP001276659">
    <property type="component" value="Unassembled WGS sequence"/>
</dbReference>
<proteinExistence type="inferred from homology"/>
<accession>A0AAE0DEN9</accession>
<evidence type="ECO:0000313" key="5">
    <source>
        <dbReference type="EMBL" id="KAK3166644.1"/>
    </source>
</evidence>
<keyword evidence="6" id="KW-1185">Reference proteome</keyword>
<feature type="domain" description="NmrA-like" evidence="4">
    <location>
        <begin position="2"/>
        <end position="137"/>
    </location>
</feature>
<dbReference type="PANTHER" id="PTHR42748">
    <property type="entry name" value="NITROGEN METABOLITE REPRESSION PROTEIN NMRA FAMILY MEMBER"/>
    <property type="match status" value="1"/>
</dbReference>
<name>A0AAE0DEN9_9LECA</name>
<protein>
    <recommendedName>
        <fullName evidence="4">NmrA-like domain-containing protein</fullName>
    </recommendedName>
</protein>
<dbReference type="Gene3D" id="3.40.50.720">
    <property type="entry name" value="NAD(P)-binding Rossmann-like Domain"/>
    <property type="match status" value="1"/>
</dbReference>
<comment type="similarity">
    <text evidence="1">Belongs to the NmrA-type oxidoreductase family.</text>
</comment>
<keyword evidence="2" id="KW-0521">NADP</keyword>
<dbReference type="InterPro" id="IPR008030">
    <property type="entry name" value="NmrA-like"/>
</dbReference>
<reference evidence="5" key="1">
    <citation type="submission" date="2022-11" db="EMBL/GenBank/DDBJ databases">
        <title>Chromosomal genome sequence assembly and mating type (MAT) locus characterization of the leprose asexual lichenized fungus Lepraria neglecta (Nyl.) Erichsen.</title>
        <authorList>
            <person name="Allen J.L."/>
            <person name="Pfeffer B."/>
        </authorList>
    </citation>
    <scope>NUCLEOTIDE SEQUENCE</scope>
    <source>
        <strain evidence="5">Allen 5258</strain>
    </source>
</reference>
<evidence type="ECO:0000256" key="2">
    <source>
        <dbReference type="ARBA" id="ARBA00022857"/>
    </source>
</evidence>
<dbReference type="InterPro" id="IPR051164">
    <property type="entry name" value="NmrA-like_oxidored"/>
</dbReference>
<evidence type="ECO:0000256" key="3">
    <source>
        <dbReference type="ARBA" id="ARBA00023002"/>
    </source>
</evidence>
<sequence length="277" mass="30497">MRKLLTVFGATGQQGGNLIDYTLSNPELSRAYKIRGITRDPSKPAAVEFQERGVEMVKADMDDEASLKLAVAGSFAVFAVTNFWEKASAAIEIAQGKAMADAAVAAGASLLIWSTLPNVTKMTDGTLTGVVQWDSKADNINGDFEFAQTWNADTRIPLIDIKDTGKYLAPALLNPKKYSGKIFTAATAYYTGPEMADTWTKVTGKKVRFVQIPGGTTKVSLPPEMMRILKDSLGLIKDYEYYGPTGEREVQWTLEQIEGKASTWEEFVRAKEPWFEL</sequence>
<evidence type="ECO:0000313" key="6">
    <source>
        <dbReference type="Proteomes" id="UP001276659"/>
    </source>
</evidence>
<dbReference type="InterPro" id="IPR036291">
    <property type="entry name" value="NAD(P)-bd_dom_sf"/>
</dbReference>
<dbReference type="GO" id="GO:0016491">
    <property type="term" value="F:oxidoreductase activity"/>
    <property type="evidence" value="ECO:0007669"/>
    <property type="project" value="UniProtKB-KW"/>
</dbReference>
<evidence type="ECO:0000256" key="1">
    <source>
        <dbReference type="ARBA" id="ARBA00006328"/>
    </source>
</evidence>
<keyword evidence="3" id="KW-0560">Oxidoreductase</keyword>
<feature type="domain" description="NmrA-like" evidence="4">
    <location>
        <begin position="153"/>
        <end position="267"/>
    </location>
</feature>